<feature type="transmembrane region" description="Helical" evidence="1">
    <location>
        <begin position="83"/>
        <end position="102"/>
    </location>
</feature>
<dbReference type="InterPro" id="IPR052712">
    <property type="entry name" value="Acid_resist_chaperone_HdeD"/>
</dbReference>
<feature type="transmembrane region" description="Helical" evidence="1">
    <location>
        <begin position="108"/>
        <end position="129"/>
    </location>
</feature>
<evidence type="ECO:0008006" key="4">
    <source>
        <dbReference type="Google" id="ProtNLM"/>
    </source>
</evidence>
<gene>
    <name evidence="2" type="ORF">GCM10022381_09380</name>
</gene>
<feature type="transmembrane region" description="Helical" evidence="1">
    <location>
        <begin position="52"/>
        <end position="71"/>
    </location>
</feature>
<evidence type="ECO:0000313" key="3">
    <source>
        <dbReference type="Proteomes" id="UP001501803"/>
    </source>
</evidence>
<dbReference type="Proteomes" id="UP001501803">
    <property type="component" value="Unassembled WGS sequence"/>
</dbReference>
<accession>A0ABP7K8U1</accession>
<keyword evidence="1" id="KW-0812">Transmembrane</keyword>
<dbReference type="PANTHER" id="PTHR34989:SF1">
    <property type="entry name" value="PROTEIN HDED"/>
    <property type="match status" value="1"/>
</dbReference>
<keyword evidence="1" id="KW-1133">Transmembrane helix</keyword>
<name>A0ABP7K8U1_9MICO</name>
<organism evidence="2 3">
    <name type="scientific">Leifsonia kafniensis</name>
    <dbReference type="NCBI Taxonomy" id="475957"/>
    <lineage>
        <taxon>Bacteria</taxon>
        <taxon>Bacillati</taxon>
        <taxon>Actinomycetota</taxon>
        <taxon>Actinomycetes</taxon>
        <taxon>Micrococcales</taxon>
        <taxon>Microbacteriaceae</taxon>
        <taxon>Leifsonia</taxon>
    </lineage>
</organism>
<evidence type="ECO:0000313" key="2">
    <source>
        <dbReference type="EMBL" id="GAA3868096.1"/>
    </source>
</evidence>
<feature type="transmembrane region" description="Helical" evidence="1">
    <location>
        <begin position="25"/>
        <end position="46"/>
    </location>
</feature>
<comment type="caution">
    <text evidence="2">The sequence shown here is derived from an EMBL/GenBank/DDBJ whole genome shotgun (WGS) entry which is preliminary data.</text>
</comment>
<reference evidence="3" key="1">
    <citation type="journal article" date="2019" name="Int. J. Syst. Evol. Microbiol.">
        <title>The Global Catalogue of Microorganisms (GCM) 10K type strain sequencing project: providing services to taxonomists for standard genome sequencing and annotation.</title>
        <authorList>
            <consortium name="The Broad Institute Genomics Platform"/>
            <consortium name="The Broad Institute Genome Sequencing Center for Infectious Disease"/>
            <person name="Wu L."/>
            <person name="Ma J."/>
        </authorList>
    </citation>
    <scope>NUCLEOTIDE SEQUENCE [LARGE SCALE GENOMIC DNA]</scope>
    <source>
        <strain evidence="3">JCM 17021</strain>
    </source>
</reference>
<protein>
    <recommendedName>
        <fullName evidence="4">HdeD family acid-resistance protein</fullName>
    </recommendedName>
</protein>
<feature type="transmembrane region" description="Helical" evidence="1">
    <location>
        <begin position="138"/>
        <end position="156"/>
    </location>
</feature>
<keyword evidence="3" id="KW-1185">Reference proteome</keyword>
<dbReference type="RefSeq" id="WP_345062758.1">
    <property type="nucleotide sequence ID" value="NZ_BAABCN010000002.1"/>
</dbReference>
<evidence type="ECO:0000256" key="1">
    <source>
        <dbReference type="SAM" id="Phobius"/>
    </source>
</evidence>
<dbReference type="InterPro" id="IPR005325">
    <property type="entry name" value="DUF308_memb"/>
</dbReference>
<keyword evidence="1" id="KW-0472">Membrane</keyword>
<sequence length="198" mass="20548">MSQGVTVFDLTIDPTRLTKSEVTGIRVAIGISGLVAVVLGIIVLVWPSSTLSVLAVLFGLYFLIAGIVRVARGLFTTGMSGGLRILAILLGLLLIIAGIITIRNPLDSLVILGMVIGISWIIEGVAALVETAPDSSKWFGTLFGAISIIAGIIVLLTPLQSIGVLVIIGGIFLIASGLIQVVQAFTFGRASKRITAAL</sequence>
<dbReference type="PANTHER" id="PTHR34989">
    <property type="entry name" value="PROTEIN HDED"/>
    <property type="match status" value="1"/>
</dbReference>
<proteinExistence type="predicted"/>
<dbReference type="Pfam" id="PF03729">
    <property type="entry name" value="DUF308"/>
    <property type="match status" value="2"/>
</dbReference>
<dbReference type="EMBL" id="BAABCN010000002">
    <property type="protein sequence ID" value="GAA3868096.1"/>
    <property type="molecule type" value="Genomic_DNA"/>
</dbReference>
<feature type="transmembrane region" description="Helical" evidence="1">
    <location>
        <begin position="162"/>
        <end position="185"/>
    </location>
</feature>